<dbReference type="Proteomes" id="UP000184342">
    <property type="component" value="Unassembled WGS sequence"/>
</dbReference>
<evidence type="ECO:0008006" key="4">
    <source>
        <dbReference type="Google" id="ProtNLM"/>
    </source>
</evidence>
<name>A0A1M6ITZ6_9FIRM</name>
<feature type="transmembrane region" description="Helical" evidence="1">
    <location>
        <begin position="34"/>
        <end position="51"/>
    </location>
</feature>
<feature type="transmembrane region" description="Helical" evidence="1">
    <location>
        <begin position="57"/>
        <end position="80"/>
    </location>
</feature>
<evidence type="ECO:0000313" key="2">
    <source>
        <dbReference type="EMBL" id="SHJ37884.1"/>
    </source>
</evidence>
<dbReference type="STRING" id="1122934.SAMN02745691_01852"/>
<evidence type="ECO:0000256" key="1">
    <source>
        <dbReference type="SAM" id="Phobius"/>
    </source>
</evidence>
<dbReference type="RefSeq" id="WP_094757406.1">
    <property type="nucleotide sequence ID" value="NZ_FQYT01000019.1"/>
</dbReference>
<gene>
    <name evidence="2" type="ORF">SAMN02745691_01852</name>
</gene>
<keyword evidence="1" id="KW-1133">Transmembrane helix</keyword>
<protein>
    <recommendedName>
        <fullName evidence="4">PQ loop repeat-containing protein</fullName>
    </recommendedName>
</protein>
<feature type="transmembrane region" description="Helical" evidence="1">
    <location>
        <begin position="6"/>
        <end position="22"/>
    </location>
</feature>
<sequence length="90" mass="10305">MAEIFEMLMVICFGISWPLSIYKSLKSRTAKGKSLTFECFILIGYVFGIISKLTQSSISYVLIFYVINFISVSIDIGLYFRNARLDRLAE</sequence>
<reference evidence="2 3" key="1">
    <citation type="submission" date="2016-11" db="EMBL/GenBank/DDBJ databases">
        <authorList>
            <person name="Jaros S."/>
            <person name="Januszkiewicz K."/>
            <person name="Wedrychowicz H."/>
        </authorList>
    </citation>
    <scope>NUCLEOTIDE SEQUENCE [LARGE SCALE GENOMIC DNA]</scope>
    <source>
        <strain evidence="2 3">DSM 15970</strain>
    </source>
</reference>
<accession>A0A1M6ITZ6</accession>
<proteinExistence type="predicted"/>
<evidence type="ECO:0000313" key="3">
    <source>
        <dbReference type="Proteomes" id="UP000184342"/>
    </source>
</evidence>
<dbReference type="AlphaFoldDB" id="A0A1M6ITZ6"/>
<dbReference type="EMBL" id="FQYT01000019">
    <property type="protein sequence ID" value="SHJ37884.1"/>
    <property type="molecule type" value="Genomic_DNA"/>
</dbReference>
<keyword evidence="1" id="KW-0812">Transmembrane</keyword>
<organism evidence="2 3">
    <name type="scientific">Parasporobacterium paucivorans DSM 15970</name>
    <dbReference type="NCBI Taxonomy" id="1122934"/>
    <lineage>
        <taxon>Bacteria</taxon>
        <taxon>Bacillati</taxon>
        <taxon>Bacillota</taxon>
        <taxon>Clostridia</taxon>
        <taxon>Lachnospirales</taxon>
        <taxon>Lachnospiraceae</taxon>
        <taxon>Parasporobacterium</taxon>
    </lineage>
</organism>
<keyword evidence="3" id="KW-1185">Reference proteome</keyword>
<dbReference type="OrthoDB" id="5827at2"/>
<keyword evidence="1" id="KW-0472">Membrane</keyword>